<comment type="subcellular location">
    <subcellularLocation>
        <location evidence="1">Nucleus</location>
    </subcellularLocation>
</comment>
<evidence type="ECO:0000256" key="8">
    <source>
        <dbReference type="ARBA" id="ARBA00023242"/>
    </source>
</evidence>
<dbReference type="GO" id="GO:0048188">
    <property type="term" value="C:Set1C/COMPASS complex"/>
    <property type="evidence" value="ECO:0007669"/>
    <property type="project" value="InterPro"/>
</dbReference>
<comment type="caution">
    <text evidence="12">The sequence shown here is derived from an EMBL/GenBank/DDBJ whole genome shotgun (WGS) entry which is preliminary data.</text>
</comment>
<evidence type="ECO:0000313" key="13">
    <source>
        <dbReference type="Proteomes" id="UP000326062"/>
    </source>
</evidence>
<keyword evidence="13" id="KW-1185">Reference proteome</keyword>
<feature type="domain" description="CpG binding protein C-terminal" evidence="11">
    <location>
        <begin position="48"/>
        <end position="133"/>
    </location>
</feature>
<keyword evidence="4" id="KW-0862">Zinc</keyword>
<feature type="chain" id="PRO_5024314177" description="CXXC-type zinc finger protein 1" evidence="10">
    <location>
        <begin position="22"/>
        <end position="153"/>
    </location>
</feature>
<dbReference type="InterPro" id="IPR022056">
    <property type="entry name" value="CpG-bd_C"/>
</dbReference>
<protein>
    <recommendedName>
        <fullName evidence="9">CXXC-type zinc finger protein 1</fullName>
    </recommendedName>
</protein>
<evidence type="ECO:0000256" key="10">
    <source>
        <dbReference type="SAM" id="SignalP"/>
    </source>
</evidence>
<dbReference type="GO" id="GO:0008270">
    <property type="term" value="F:zinc ion binding"/>
    <property type="evidence" value="ECO:0007669"/>
    <property type="project" value="UniProtKB-KW"/>
</dbReference>
<dbReference type="AlphaFoldDB" id="A0A5N3UJ18"/>
<organism evidence="12 13">
    <name type="scientific">Muntiacus reevesi</name>
    <name type="common">Reeves' muntjac</name>
    <name type="synonym">Cervus reevesi</name>
    <dbReference type="NCBI Taxonomy" id="9886"/>
    <lineage>
        <taxon>Eukaryota</taxon>
        <taxon>Metazoa</taxon>
        <taxon>Chordata</taxon>
        <taxon>Craniata</taxon>
        <taxon>Vertebrata</taxon>
        <taxon>Euteleostomi</taxon>
        <taxon>Mammalia</taxon>
        <taxon>Eutheria</taxon>
        <taxon>Laurasiatheria</taxon>
        <taxon>Artiodactyla</taxon>
        <taxon>Ruminantia</taxon>
        <taxon>Pecora</taxon>
        <taxon>Cervidae</taxon>
        <taxon>Muntiacinae</taxon>
        <taxon>Muntiacus</taxon>
    </lineage>
</organism>
<evidence type="ECO:0000256" key="5">
    <source>
        <dbReference type="ARBA" id="ARBA00023015"/>
    </source>
</evidence>
<evidence type="ECO:0000256" key="1">
    <source>
        <dbReference type="ARBA" id="ARBA00004123"/>
    </source>
</evidence>
<evidence type="ECO:0000256" key="7">
    <source>
        <dbReference type="ARBA" id="ARBA00023163"/>
    </source>
</evidence>
<evidence type="ECO:0000256" key="2">
    <source>
        <dbReference type="ARBA" id="ARBA00022723"/>
    </source>
</evidence>
<dbReference type="InterPro" id="IPR037869">
    <property type="entry name" value="Spp1/CFP1"/>
</dbReference>
<dbReference type="GO" id="GO:0003677">
    <property type="term" value="F:DNA binding"/>
    <property type="evidence" value="ECO:0007669"/>
    <property type="project" value="UniProtKB-KW"/>
</dbReference>
<evidence type="ECO:0000259" key="11">
    <source>
        <dbReference type="Pfam" id="PF12269"/>
    </source>
</evidence>
<keyword evidence="7" id="KW-0804">Transcription</keyword>
<evidence type="ECO:0000256" key="9">
    <source>
        <dbReference type="ARBA" id="ARBA00023828"/>
    </source>
</evidence>
<dbReference type="PANTHER" id="PTHR46174:SF1">
    <property type="entry name" value="CXXC-TYPE ZINC FINGER PROTEIN 1"/>
    <property type="match status" value="1"/>
</dbReference>
<feature type="signal peptide" evidence="10">
    <location>
        <begin position="1"/>
        <end position="21"/>
    </location>
</feature>
<dbReference type="PANTHER" id="PTHR46174">
    <property type="entry name" value="CXXC-TYPE ZINC FINGER PROTEIN 1"/>
    <property type="match status" value="1"/>
</dbReference>
<name>A0A5N3UJ18_MUNRE</name>
<dbReference type="Pfam" id="PF12269">
    <property type="entry name" value="CpG_bind_C"/>
    <property type="match status" value="1"/>
</dbReference>
<evidence type="ECO:0000256" key="6">
    <source>
        <dbReference type="ARBA" id="ARBA00023125"/>
    </source>
</evidence>
<keyword evidence="2" id="KW-0479">Metal-binding</keyword>
<keyword evidence="10" id="KW-0732">Signal</keyword>
<keyword evidence="8" id="KW-0539">Nucleus</keyword>
<dbReference type="GO" id="GO:0045893">
    <property type="term" value="P:positive regulation of DNA-templated transcription"/>
    <property type="evidence" value="ECO:0007669"/>
    <property type="project" value="TreeGrafter"/>
</dbReference>
<evidence type="ECO:0000256" key="3">
    <source>
        <dbReference type="ARBA" id="ARBA00022771"/>
    </source>
</evidence>
<keyword evidence="3" id="KW-0863">Zinc-finger</keyword>
<evidence type="ECO:0000313" key="12">
    <source>
        <dbReference type="EMBL" id="KAB0336944.1"/>
    </source>
</evidence>
<feature type="non-terminal residue" evidence="12">
    <location>
        <position position="1"/>
    </location>
</feature>
<keyword evidence="5" id="KW-0805">Transcription regulation</keyword>
<gene>
    <name evidence="12" type="ORF">FD755_025793</name>
</gene>
<evidence type="ECO:0000256" key="4">
    <source>
        <dbReference type="ARBA" id="ARBA00022833"/>
    </source>
</evidence>
<accession>A0A5N3UJ18</accession>
<reference evidence="12 13" key="1">
    <citation type="submission" date="2019-06" db="EMBL/GenBank/DDBJ databases">
        <title>Discovery of a novel chromosome fission-fusion reversal in muntjac.</title>
        <authorList>
            <person name="Mudd A.B."/>
            <person name="Bredeson J.V."/>
            <person name="Baum R."/>
            <person name="Hockemeyer D."/>
            <person name="Rokhsar D.S."/>
        </authorList>
    </citation>
    <scope>NUCLEOTIDE SEQUENCE [LARGE SCALE GENOMIC DNA]</scope>
    <source>
        <strain evidence="12">UCam_UCB_Mr</strain>
        <tissue evidence="12">Fibroblast cell line</tissue>
    </source>
</reference>
<dbReference type="EMBL" id="VCEB01018373">
    <property type="protein sequence ID" value="KAB0336944.1"/>
    <property type="molecule type" value="Genomic_DNA"/>
</dbReference>
<dbReference type="Proteomes" id="UP000326062">
    <property type="component" value="Unassembled WGS sequence"/>
</dbReference>
<sequence>PHPQHFSFCLSLSFCLSSLHSSAPYPHSSTLLTPFLTSSIFYEPPVIYCYLLQYSGLEHSMDDEVCGCPLVHNVFEVTDDFCCLPKCFCNLHYCWAKLRRAEVDLECVRAVGCKAESEVRTAIMNQTGLLALMLHQATQHDPLTTDLRSRVDS</sequence>
<keyword evidence="6" id="KW-0238">DNA-binding</keyword>
<proteinExistence type="predicted"/>